<name>A0A7S8IEK6_9CHLR</name>
<organism evidence="1 2">
    <name type="scientific">Phototrophicus methaneseepsis</name>
    <dbReference type="NCBI Taxonomy" id="2710758"/>
    <lineage>
        <taxon>Bacteria</taxon>
        <taxon>Bacillati</taxon>
        <taxon>Chloroflexota</taxon>
        <taxon>Candidatus Thermofontia</taxon>
        <taxon>Phototrophicales</taxon>
        <taxon>Phototrophicaceae</taxon>
        <taxon>Phototrophicus</taxon>
    </lineage>
</organism>
<evidence type="ECO:0000313" key="2">
    <source>
        <dbReference type="Proteomes" id="UP000594468"/>
    </source>
</evidence>
<dbReference type="AlphaFoldDB" id="A0A7S8IEK6"/>
<sequence length="144" mass="15018">MPNLSISKVRLVEKGELMTWAAAETLVEGNIARLDANGKATGANATTAAEGTWAGIVTDDTQPGVVEVAGDGCLLYLEKSDGTNALADMNPGDHVYLSDTDKTLADATGTETITVGEVSFLQTYGGGTKLFRVRRQVIDRVGGA</sequence>
<proteinExistence type="predicted"/>
<dbReference type="KEGG" id="pmet:G4Y79_05190"/>
<reference evidence="1 2" key="1">
    <citation type="submission" date="2020-02" db="EMBL/GenBank/DDBJ databases">
        <authorList>
            <person name="Zheng R.K."/>
            <person name="Sun C.M."/>
        </authorList>
    </citation>
    <scope>NUCLEOTIDE SEQUENCE [LARGE SCALE GENOMIC DNA]</scope>
    <source>
        <strain evidence="2">rifampicinis</strain>
    </source>
</reference>
<dbReference type="EMBL" id="CP062983">
    <property type="protein sequence ID" value="QPC83775.1"/>
    <property type="molecule type" value="Genomic_DNA"/>
</dbReference>
<evidence type="ECO:0000313" key="1">
    <source>
        <dbReference type="EMBL" id="QPC83775.1"/>
    </source>
</evidence>
<protein>
    <submittedName>
        <fullName evidence="1">Uncharacterized protein</fullName>
    </submittedName>
</protein>
<accession>A0A7S8IEK6</accession>
<gene>
    <name evidence="1" type="ORF">G4Y79_05190</name>
</gene>
<dbReference type="RefSeq" id="WP_195171839.1">
    <property type="nucleotide sequence ID" value="NZ_CP062983.1"/>
</dbReference>
<dbReference type="Proteomes" id="UP000594468">
    <property type="component" value="Chromosome"/>
</dbReference>
<keyword evidence="2" id="KW-1185">Reference proteome</keyword>